<accession>A0ABN6IYB9</accession>
<dbReference type="PANTHER" id="PTHR39176:SF1">
    <property type="entry name" value="PERIPLASMIC PROTEIN"/>
    <property type="match status" value="1"/>
</dbReference>
<evidence type="ECO:0000313" key="4">
    <source>
        <dbReference type="EMBL" id="BCZ46413.1"/>
    </source>
</evidence>
<sequence length="199" mass="22462">MKKLIIIVMIISSTLSIVGCSLSKPINQESDSGSTVEAKQEDSLGSTQDTSDKENNNNESKESKTKDANQKTNDTTTNKTDKKDYYTQKLNDIQTKIDKDYNFNDTITTKDMRNSSGAQYKFWDDALNEIYKELQKTLPSSDMEKLKKEELAWISQKESDAKNAADEAKGGTLEPVNHSLSLADSTKKRCYELVNNYMQ</sequence>
<dbReference type="PROSITE" id="PS51257">
    <property type="entry name" value="PROKAR_LIPOPROTEIN"/>
    <property type="match status" value="1"/>
</dbReference>
<feature type="compositionally biased region" description="Basic and acidic residues" evidence="1">
    <location>
        <begin position="50"/>
        <end position="69"/>
    </location>
</feature>
<feature type="region of interest" description="Disordered" evidence="1">
    <location>
        <begin position="158"/>
        <end position="178"/>
    </location>
</feature>
<organism evidence="4 5">
    <name type="scientific">Clostridium gelidum</name>
    <dbReference type="NCBI Taxonomy" id="704125"/>
    <lineage>
        <taxon>Bacteria</taxon>
        <taxon>Bacillati</taxon>
        <taxon>Bacillota</taxon>
        <taxon>Clostridia</taxon>
        <taxon>Eubacteriales</taxon>
        <taxon>Clostridiaceae</taxon>
        <taxon>Clostridium</taxon>
    </lineage>
</organism>
<name>A0ABN6IYB9_9CLOT</name>
<proteinExistence type="predicted"/>
<feature type="domain" description="Lysozyme inhibitor LprI-like N-terminal" evidence="3">
    <location>
        <begin position="107"/>
        <end position="193"/>
    </location>
</feature>
<feature type="compositionally biased region" description="Polar residues" evidence="1">
    <location>
        <begin position="26"/>
        <end position="48"/>
    </location>
</feature>
<protein>
    <recommendedName>
        <fullName evidence="3">Lysozyme inhibitor LprI-like N-terminal domain-containing protein</fullName>
    </recommendedName>
</protein>
<reference evidence="5" key="1">
    <citation type="submission" date="2021-07" db="EMBL/GenBank/DDBJ databases">
        <title>Complete genome sequencing of a Clostridium isolate.</title>
        <authorList>
            <person name="Ueki A."/>
            <person name="Tonouchi A."/>
        </authorList>
    </citation>
    <scope>NUCLEOTIDE SEQUENCE [LARGE SCALE GENOMIC DNA]</scope>
    <source>
        <strain evidence="5">C5S11</strain>
    </source>
</reference>
<dbReference type="PANTHER" id="PTHR39176">
    <property type="entry name" value="PERIPLASMIC PROTEIN-RELATED"/>
    <property type="match status" value="1"/>
</dbReference>
<feature type="chain" id="PRO_5045909567" description="Lysozyme inhibitor LprI-like N-terminal domain-containing protein" evidence="2">
    <location>
        <begin position="20"/>
        <end position="199"/>
    </location>
</feature>
<feature type="region of interest" description="Disordered" evidence="1">
    <location>
        <begin position="26"/>
        <end position="80"/>
    </location>
</feature>
<dbReference type="Proteomes" id="UP000824633">
    <property type="component" value="Chromosome"/>
</dbReference>
<feature type="compositionally biased region" description="Basic and acidic residues" evidence="1">
    <location>
        <begin position="158"/>
        <end position="169"/>
    </location>
</feature>
<dbReference type="Gene3D" id="1.20.1270.180">
    <property type="match status" value="1"/>
</dbReference>
<dbReference type="EMBL" id="AP024849">
    <property type="protein sequence ID" value="BCZ46413.1"/>
    <property type="molecule type" value="Genomic_DNA"/>
</dbReference>
<feature type="signal peptide" evidence="2">
    <location>
        <begin position="1"/>
        <end position="19"/>
    </location>
</feature>
<keyword evidence="5" id="KW-1185">Reference proteome</keyword>
<evidence type="ECO:0000256" key="1">
    <source>
        <dbReference type="SAM" id="MobiDB-lite"/>
    </source>
</evidence>
<evidence type="ECO:0000313" key="5">
    <source>
        <dbReference type="Proteomes" id="UP000824633"/>
    </source>
</evidence>
<evidence type="ECO:0000256" key="2">
    <source>
        <dbReference type="SAM" id="SignalP"/>
    </source>
</evidence>
<keyword evidence="2" id="KW-0732">Signal</keyword>
<gene>
    <name evidence="4" type="ORF">psyc5s11_24800</name>
</gene>
<dbReference type="RefSeq" id="WP_224037897.1">
    <property type="nucleotide sequence ID" value="NZ_AP024849.1"/>
</dbReference>
<dbReference type="Pfam" id="PF07007">
    <property type="entry name" value="LprI"/>
    <property type="match status" value="1"/>
</dbReference>
<dbReference type="InterPro" id="IPR009739">
    <property type="entry name" value="LprI-like_N"/>
</dbReference>
<evidence type="ECO:0000259" key="3">
    <source>
        <dbReference type="Pfam" id="PF07007"/>
    </source>
</evidence>